<feature type="domain" description="CzcB-like barrel-sandwich hybrid" evidence="1">
    <location>
        <begin position="74"/>
        <end position="216"/>
    </location>
</feature>
<dbReference type="Pfam" id="PF25973">
    <property type="entry name" value="BSH_CzcB"/>
    <property type="match status" value="1"/>
</dbReference>
<dbReference type="Gene3D" id="2.40.30.170">
    <property type="match status" value="1"/>
</dbReference>
<dbReference type="STRING" id="390640.SAMN04488034_10134"/>
<evidence type="ECO:0000313" key="2">
    <source>
        <dbReference type="EMBL" id="SEE20752.1"/>
    </source>
</evidence>
<evidence type="ECO:0000259" key="1">
    <source>
        <dbReference type="Pfam" id="PF25973"/>
    </source>
</evidence>
<organism evidence="2 3">
    <name type="scientific">Salinimicrobium catena</name>
    <dbReference type="NCBI Taxonomy" id="390640"/>
    <lineage>
        <taxon>Bacteria</taxon>
        <taxon>Pseudomonadati</taxon>
        <taxon>Bacteroidota</taxon>
        <taxon>Flavobacteriia</taxon>
        <taxon>Flavobacteriales</taxon>
        <taxon>Flavobacteriaceae</taxon>
        <taxon>Salinimicrobium</taxon>
    </lineage>
</organism>
<protein>
    <submittedName>
        <fullName evidence="2">RND family efflux transporter, MFP subunit</fullName>
    </submittedName>
</protein>
<dbReference type="Proteomes" id="UP000199448">
    <property type="component" value="Unassembled WGS sequence"/>
</dbReference>
<dbReference type="SUPFAM" id="SSF111369">
    <property type="entry name" value="HlyD-like secretion proteins"/>
    <property type="match status" value="1"/>
</dbReference>
<dbReference type="PANTHER" id="PTHR30469:SF15">
    <property type="entry name" value="HLYD FAMILY OF SECRETION PROTEINS"/>
    <property type="match status" value="1"/>
</dbReference>
<dbReference type="GO" id="GO:1990281">
    <property type="term" value="C:efflux pump complex"/>
    <property type="evidence" value="ECO:0007669"/>
    <property type="project" value="TreeGrafter"/>
</dbReference>
<dbReference type="Gene3D" id="1.10.287.470">
    <property type="entry name" value="Helix hairpin bin"/>
    <property type="match status" value="1"/>
</dbReference>
<dbReference type="EMBL" id="FNUG01000001">
    <property type="protein sequence ID" value="SEE20752.1"/>
    <property type="molecule type" value="Genomic_DNA"/>
</dbReference>
<dbReference type="Gene3D" id="2.40.420.20">
    <property type="match status" value="1"/>
</dbReference>
<name>A0A1H5GYH2_9FLAO</name>
<evidence type="ECO:0000313" key="3">
    <source>
        <dbReference type="Proteomes" id="UP000199448"/>
    </source>
</evidence>
<dbReference type="PANTHER" id="PTHR30469">
    <property type="entry name" value="MULTIDRUG RESISTANCE PROTEIN MDTA"/>
    <property type="match status" value="1"/>
</dbReference>
<dbReference type="AlphaFoldDB" id="A0A1H5GYH2"/>
<dbReference type="GO" id="GO:0015562">
    <property type="term" value="F:efflux transmembrane transporter activity"/>
    <property type="evidence" value="ECO:0007669"/>
    <property type="project" value="TreeGrafter"/>
</dbReference>
<keyword evidence="3" id="KW-1185">Reference proteome</keyword>
<sequence>MDTRKIILSAIGVILIVAAIFGAKAIIDSNVQEKPQVSKIVKNVFVETVKNGTVPITIPANGSVTALSKLELFSEVQGIFQSSSHDFRPGQKYQRGEVLLNIDSREYAATVQSAKSDLYNDITAIMPDLRLDYPEAFPKWERYLNSFDINKRVPQLPEMNSEKEKYFITGRGIISAYYSIKNLEERLGKYTIVAPFDGVLTEALVTRGTLIRQGQKLGEFIDPSVYELEVSVAKKFSDLLQVGEKVALTNLDETEEYSGVISRINARVNQETQTIEVFIRVEGKGITEGMFLQALIDAKDEENAIEIPRELLVDRSKVYIVKDSVLDLVSVQPVYFGKSTVVIKGLEDGDKMLSSNVPGAYSGMLVTIQEEESAIKSDRP</sequence>
<proteinExistence type="predicted"/>
<accession>A0A1H5GYH2</accession>
<reference evidence="2 3" key="1">
    <citation type="submission" date="2016-10" db="EMBL/GenBank/DDBJ databases">
        <authorList>
            <person name="de Groot N.N."/>
        </authorList>
    </citation>
    <scope>NUCLEOTIDE SEQUENCE [LARGE SCALE GENOMIC DNA]</scope>
    <source>
        <strain evidence="2 3">DSM 23553</strain>
    </source>
</reference>
<dbReference type="InterPro" id="IPR058647">
    <property type="entry name" value="BSH_CzcB-like"/>
</dbReference>
<dbReference type="Gene3D" id="2.40.50.100">
    <property type="match status" value="1"/>
</dbReference>
<dbReference type="OrthoDB" id="1114717at2"/>
<gene>
    <name evidence="2" type="ORF">SAMN04488034_10134</name>
</gene>
<dbReference type="RefSeq" id="WP_093110556.1">
    <property type="nucleotide sequence ID" value="NZ_FNGG01000001.1"/>
</dbReference>